<accession>A0A3M7T5S2</accession>
<comment type="caution">
    <text evidence="1">The sequence shown here is derived from an EMBL/GenBank/DDBJ whole genome shotgun (WGS) entry which is preliminary data.</text>
</comment>
<evidence type="ECO:0000313" key="1">
    <source>
        <dbReference type="EMBL" id="RNA43404.1"/>
    </source>
</evidence>
<keyword evidence="2" id="KW-1185">Reference proteome</keyword>
<protein>
    <submittedName>
        <fullName evidence="1">Uncharacterized protein</fullName>
    </submittedName>
</protein>
<proteinExistence type="predicted"/>
<dbReference type="AlphaFoldDB" id="A0A3M7T5S2"/>
<gene>
    <name evidence="1" type="ORF">BpHYR1_000707</name>
</gene>
<sequence>MSWILQSQYIVVWWYASYTITEFCLFSENKNGFLNFQHTLVNLSKNIDSIIDIMKYGFK</sequence>
<dbReference type="Proteomes" id="UP000276133">
    <property type="component" value="Unassembled WGS sequence"/>
</dbReference>
<dbReference type="EMBL" id="REGN01000227">
    <property type="protein sequence ID" value="RNA43404.1"/>
    <property type="molecule type" value="Genomic_DNA"/>
</dbReference>
<organism evidence="1 2">
    <name type="scientific">Brachionus plicatilis</name>
    <name type="common">Marine rotifer</name>
    <name type="synonym">Brachionus muelleri</name>
    <dbReference type="NCBI Taxonomy" id="10195"/>
    <lineage>
        <taxon>Eukaryota</taxon>
        <taxon>Metazoa</taxon>
        <taxon>Spiralia</taxon>
        <taxon>Gnathifera</taxon>
        <taxon>Rotifera</taxon>
        <taxon>Eurotatoria</taxon>
        <taxon>Monogononta</taxon>
        <taxon>Pseudotrocha</taxon>
        <taxon>Ploima</taxon>
        <taxon>Brachionidae</taxon>
        <taxon>Brachionus</taxon>
    </lineage>
</organism>
<name>A0A3M7T5S2_BRAPC</name>
<reference evidence="1 2" key="1">
    <citation type="journal article" date="2018" name="Sci. Rep.">
        <title>Genomic signatures of local adaptation to the degree of environmental predictability in rotifers.</title>
        <authorList>
            <person name="Franch-Gras L."/>
            <person name="Hahn C."/>
            <person name="Garcia-Roger E.M."/>
            <person name="Carmona M.J."/>
            <person name="Serra M."/>
            <person name="Gomez A."/>
        </authorList>
    </citation>
    <scope>NUCLEOTIDE SEQUENCE [LARGE SCALE GENOMIC DNA]</scope>
    <source>
        <strain evidence="1">HYR1</strain>
    </source>
</reference>
<evidence type="ECO:0000313" key="2">
    <source>
        <dbReference type="Proteomes" id="UP000276133"/>
    </source>
</evidence>